<proteinExistence type="predicted"/>
<gene>
    <name evidence="1" type="ORF">TR69_WS6001000251</name>
</gene>
<dbReference type="EMBL" id="JYNZ01000002">
    <property type="protein sequence ID" value="KXK27375.1"/>
    <property type="molecule type" value="Genomic_DNA"/>
</dbReference>
<dbReference type="Proteomes" id="UP000070457">
    <property type="component" value="Unassembled WGS sequence"/>
</dbReference>
<name>A0A136M0F2_9BACT</name>
<dbReference type="Gene3D" id="2.60.40.10">
    <property type="entry name" value="Immunoglobulins"/>
    <property type="match status" value="1"/>
</dbReference>
<comment type="caution">
    <text evidence="1">The sequence shown here is derived from an EMBL/GenBank/DDBJ whole genome shotgun (WGS) entry which is preliminary data.</text>
</comment>
<protein>
    <recommendedName>
        <fullName evidence="3">BACON domain-containing protein</fullName>
    </recommendedName>
</protein>
<sequence>MQNLRLFAGAFVITAFLVLWSVLTWTSVPASFMSDALLSRAPQLRASNPVSLNVNQSFALTVSAQSSVDENMSMSIVAGPPWIALTDCRTSEETVLQCDLQGISPAEPGTYLVQVQVTTPDGRSHTRDYTLEVS</sequence>
<reference evidence="1 2" key="1">
    <citation type="submission" date="2015-02" db="EMBL/GenBank/DDBJ databases">
        <title>Improved understanding of the partial-nitritation anammox process through 23 genomes representing the majority of the microbial community.</title>
        <authorList>
            <person name="Speth D.R."/>
            <person name="In T Zandt M."/>
            <person name="Guerrero Cruz S."/>
            <person name="Jetten M.S."/>
            <person name="Dutilh B.E."/>
        </authorList>
    </citation>
    <scope>NUCLEOTIDE SEQUENCE [LARGE SCALE GENOMIC DNA]</scope>
    <source>
        <strain evidence="1">OLB20</strain>
    </source>
</reference>
<dbReference type="InterPro" id="IPR013783">
    <property type="entry name" value="Ig-like_fold"/>
</dbReference>
<accession>A0A136M0F2</accession>
<evidence type="ECO:0000313" key="1">
    <source>
        <dbReference type="EMBL" id="KXK27375.1"/>
    </source>
</evidence>
<dbReference type="STRING" id="1617426.TR69_WS6001000251"/>
<dbReference type="AlphaFoldDB" id="A0A136M0F2"/>
<evidence type="ECO:0008006" key="3">
    <source>
        <dbReference type="Google" id="ProtNLM"/>
    </source>
</evidence>
<organism evidence="1 2">
    <name type="scientific">candidate division WS6 bacterium OLB20</name>
    <dbReference type="NCBI Taxonomy" id="1617426"/>
    <lineage>
        <taxon>Bacteria</taxon>
        <taxon>Candidatus Dojkabacteria</taxon>
    </lineage>
</organism>
<evidence type="ECO:0000313" key="2">
    <source>
        <dbReference type="Proteomes" id="UP000070457"/>
    </source>
</evidence>